<comment type="caution">
    <text evidence="1">The sequence shown here is derived from an EMBL/GenBank/DDBJ whole genome shotgun (WGS) entry which is preliminary data.</text>
</comment>
<gene>
    <name evidence="1" type="ORF">DA73_0201470</name>
</gene>
<dbReference type="AlphaFoldDB" id="A0A0C1R8Y8"/>
<evidence type="ECO:0000313" key="1">
    <source>
        <dbReference type="EMBL" id="KIE14024.1"/>
    </source>
</evidence>
<dbReference type="EMBL" id="JHEG02000001">
    <property type="protein sequence ID" value="KIE14024.1"/>
    <property type="molecule type" value="Genomic_DNA"/>
</dbReference>
<accession>A0A0C1R8Y8</accession>
<proteinExistence type="predicted"/>
<reference evidence="1" key="1">
    <citation type="journal article" date="2015" name="Genome Announc.">
        <title>Draft Genome Sequence of Tolypothrix boutellei Strain VB521301.</title>
        <authorList>
            <person name="Chandrababunaidu M.M."/>
            <person name="Singh D."/>
            <person name="Sen D."/>
            <person name="Bhan S."/>
            <person name="Das S."/>
            <person name="Gupta A."/>
            <person name="Adhikary S.P."/>
            <person name="Tripathy S."/>
        </authorList>
    </citation>
    <scope>NUCLEOTIDE SEQUENCE</scope>
    <source>
        <strain evidence="1">VB521301</strain>
    </source>
</reference>
<protein>
    <submittedName>
        <fullName evidence="1">Uncharacterized protein</fullName>
    </submittedName>
</protein>
<sequence>MLQYFRLSGKCDTALAVSEAIASAQAVLSLSLDRASKKERLSPSLGSGTQLESVLVLAVV</sequence>
<name>A0A0C1R8Y8_9CYAN</name>
<organism evidence="1">
    <name type="scientific">Tolypothrix bouteillei VB521301</name>
    <dbReference type="NCBI Taxonomy" id="1479485"/>
    <lineage>
        <taxon>Bacteria</taxon>
        <taxon>Bacillati</taxon>
        <taxon>Cyanobacteriota</taxon>
        <taxon>Cyanophyceae</taxon>
        <taxon>Nostocales</taxon>
        <taxon>Tolypothrichaceae</taxon>
        <taxon>Tolypothrix</taxon>
    </lineage>
</organism>
<dbReference type="STRING" id="1479485.DA73_0201470"/>